<sequence>MKYLRRMLFLLVLLVLLILAAAAVLSIIRRQEPGIHVDNSTLHSENISMDKLNSPNAILTELKSGETIAQRGADDRIYPASLTKIMTALVAIENISDLDETMTSPYDFYQYLYQMDASMAGFEPGETAKARDYIYGVILASGAECCLTLAEAVSGSEQGFVDLMNQKAAELGMDDTHFSNTTGLQDAEHYTTVRDLSLLLDSALKNAEFREVFTSRSYTVQPTNVHPEGFTIGSTLFENAGNTGLKNGEILGGKTGYTDEAGLCLASLAEVDGEEYILVTAHAPGSHETEQYHILDAITVYNELADAVRD</sequence>
<evidence type="ECO:0000313" key="12">
    <source>
        <dbReference type="Proteomes" id="UP000095544"/>
    </source>
</evidence>
<evidence type="ECO:0000256" key="3">
    <source>
        <dbReference type="ARBA" id="ARBA00022801"/>
    </source>
</evidence>
<feature type="domain" description="Peptidase S11 D-alanyl-D-alanine carboxypeptidase A N-terminal" evidence="10">
    <location>
        <begin position="48"/>
        <end position="283"/>
    </location>
</feature>
<protein>
    <submittedName>
        <fullName evidence="11">D-alanyl-D-alanine carboxypeptidase dacB</fullName>
        <ecNumber evidence="11">3.4.16.4</ecNumber>
    </submittedName>
</protein>
<feature type="binding site" evidence="8">
    <location>
        <position position="254"/>
    </location>
    <ligand>
        <name>substrate</name>
    </ligand>
</feature>
<organism evidence="11 12">
    <name type="scientific">Faecalicatena contorta</name>
    <dbReference type="NCBI Taxonomy" id="39482"/>
    <lineage>
        <taxon>Bacteria</taxon>
        <taxon>Bacillati</taxon>
        <taxon>Bacillota</taxon>
        <taxon>Clostridia</taxon>
        <taxon>Lachnospirales</taxon>
        <taxon>Lachnospiraceae</taxon>
        <taxon>Faecalicatena</taxon>
    </lineage>
</organism>
<dbReference type="PRINTS" id="PR00725">
    <property type="entry name" value="DADACBPTASE1"/>
</dbReference>
<dbReference type="Pfam" id="PF00768">
    <property type="entry name" value="Peptidase_S11"/>
    <property type="match status" value="1"/>
</dbReference>
<dbReference type="InterPro" id="IPR001967">
    <property type="entry name" value="Peptidase_S11_N"/>
</dbReference>
<evidence type="ECO:0000256" key="4">
    <source>
        <dbReference type="ARBA" id="ARBA00022960"/>
    </source>
</evidence>
<dbReference type="Proteomes" id="UP000095544">
    <property type="component" value="Unassembled WGS sequence"/>
</dbReference>
<keyword evidence="3 11" id="KW-0378">Hydrolase</keyword>
<evidence type="ECO:0000256" key="2">
    <source>
        <dbReference type="ARBA" id="ARBA00022729"/>
    </source>
</evidence>
<comment type="similarity">
    <text evidence="1 9">Belongs to the peptidase S11 family.</text>
</comment>
<dbReference type="STRING" id="39482.ERS852491_04481"/>
<dbReference type="GO" id="GO:0008360">
    <property type="term" value="P:regulation of cell shape"/>
    <property type="evidence" value="ECO:0007669"/>
    <property type="project" value="UniProtKB-KW"/>
</dbReference>
<dbReference type="PANTHER" id="PTHR21581">
    <property type="entry name" value="D-ALANYL-D-ALANINE CARBOXYPEPTIDASE"/>
    <property type="match status" value="1"/>
</dbReference>
<dbReference type="GO" id="GO:0009002">
    <property type="term" value="F:serine-type D-Ala-D-Ala carboxypeptidase activity"/>
    <property type="evidence" value="ECO:0007669"/>
    <property type="project" value="UniProtKB-EC"/>
</dbReference>
<dbReference type="EC" id="3.4.16.4" evidence="11"/>
<dbReference type="InterPro" id="IPR018044">
    <property type="entry name" value="Peptidase_S11"/>
</dbReference>
<evidence type="ECO:0000256" key="9">
    <source>
        <dbReference type="RuleBase" id="RU004016"/>
    </source>
</evidence>
<feature type="active site" evidence="7">
    <location>
        <position position="141"/>
    </location>
</feature>
<keyword evidence="11" id="KW-0645">Protease</keyword>
<keyword evidence="11" id="KW-0121">Carboxypeptidase</keyword>
<proteinExistence type="inferred from homology"/>
<evidence type="ECO:0000256" key="7">
    <source>
        <dbReference type="PIRSR" id="PIRSR618044-1"/>
    </source>
</evidence>
<dbReference type="GO" id="GO:0071555">
    <property type="term" value="P:cell wall organization"/>
    <property type="evidence" value="ECO:0007669"/>
    <property type="project" value="UniProtKB-KW"/>
</dbReference>
<reference evidence="11 12" key="1">
    <citation type="submission" date="2015-09" db="EMBL/GenBank/DDBJ databases">
        <authorList>
            <consortium name="Pathogen Informatics"/>
        </authorList>
    </citation>
    <scope>NUCLEOTIDE SEQUENCE [LARGE SCALE GENOMIC DNA]</scope>
    <source>
        <strain evidence="11 12">2789STDY5834876</strain>
    </source>
</reference>
<keyword evidence="2" id="KW-0732">Signal</keyword>
<dbReference type="SUPFAM" id="SSF56601">
    <property type="entry name" value="beta-lactamase/transpeptidase-like"/>
    <property type="match status" value="1"/>
</dbReference>
<evidence type="ECO:0000256" key="5">
    <source>
        <dbReference type="ARBA" id="ARBA00022984"/>
    </source>
</evidence>
<accession>A0A174L9J6</accession>
<gene>
    <name evidence="11" type="primary">dacB_3</name>
    <name evidence="11" type="ORF">ERS852491_04481</name>
</gene>
<name>A0A174L9J6_9FIRM</name>
<dbReference type="OrthoDB" id="9791132at2"/>
<dbReference type="PANTHER" id="PTHR21581:SF26">
    <property type="entry name" value="D-ALANYL-D-ALANINE ENDOPEPTIDASE"/>
    <property type="match status" value="1"/>
</dbReference>
<dbReference type="GO" id="GO:0009252">
    <property type="term" value="P:peptidoglycan biosynthetic process"/>
    <property type="evidence" value="ECO:0007669"/>
    <property type="project" value="UniProtKB-KW"/>
</dbReference>
<keyword evidence="5" id="KW-0573">Peptidoglycan synthesis</keyword>
<evidence type="ECO:0000259" key="10">
    <source>
        <dbReference type="Pfam" id="PF00768"/>
    </source>
</evidence>
<keyword evidence="6" id="KW-0961">Cell wall biogenesis/degradation</keyword>
<dbReference type="GO" id="GO:0006508">
    <property type="term" value="P:proteolysis"/>
    <property type="evidence" value="ECO:0007669"/>
    <property type="project" value="InterPro"/>
</dbReference>
<evidence type="ECO:0000256" key="6">
    <source>
        <dbReference type="ARBA" id="ARBA00023316"/>
    </source>
</evidence>
<feature type="active site" description="Acyl-ester intermediate" evidence="7">
    <location>
        <position position="81"/>
    </location>
</feature>
<dbReference type="AlphaFoldDB" id="A0A174L9J6"/>
<dbReference type="EMBL" id="CYZU01000064">
    <property type="protein sequence ID" value="CUP18209.1"/>
    <property type="molecule type" value="Genomic_DNA"/>
</dbReference>
<dbReference type="InterPro" id="IPR012338">
    <property type="entry name" value="Beta-lactam/transpept-like"/>
</dbReference>
<dbReference type="RefSeq" id="WP_055155004.1">
    <property type="nucleotide sequence ID" value="NZ_CYZU01000064.1"/>
</dbReference>
<evidence type="ECO:0000256" key="8">
    <source>
        <dbReference type="PIRSR" id="PIRSR618044-2"/>
    </source>
</evidence>
<feature type="active site" description="Proton acceptor" evidence="7">
    <location>
        <position position="84"/>
    </location>
</feature>
<keyword evidence="4" id="KW-0133">Cell shape</keyword>
<evidence type="ECO:0000256" key="1">
    <source>
        <dbReference type="ARBA" id="ARBA00007164"/>
    </source>
</evidence>
<evidence type="ECO:0000313" key="11">
    <source>
        <dbReference type="EMBL" id="CUP18209.1"/>
    </source>
</evidence>
<dbReference type="Gene3D" id="3.40.710.10">
    <property type="entry name" value="DD-peptidase/beta-lactamase superfamily"/>
    <property type="match status" value="1"/>
</dbReference>